<keyword evidence="1" id="KW-1133">Transmembrane helix</keyword>
<sequence>MNSSGQLGQCNSTHFGPHRKDRCEHLNESAAERAACACYHGHSTRTRRRVCHSRLAPFALCIGSVALVVFFAPAVYHFFNNACSQDLVLSSSSATKALPTNENSYSSALNHSQVANVADDTWAFGGYLRSNCPSDQNPVNEGGSKASGCLQTSATDPENMVSYTFYTAKADSTWAVCLFTSKNCKGINRQGNPFTAKGCISNKSITLSARVIDTRTQTCRSPFK</sequence>
<accession>A0AAE8SQF8</accession>
<keyword evidence="1" id="KW-0472">Membrane</keyword>
<evidence type="ECO:0000313" key="3">
    <source>
        <dbReference type="Proteomes" id="UP001187734"/>
    </source>
</evidence>
<gene>
    <name evidence="2" type="ORF">FTOL_13668</name>
</gene>
<name>A0AAE8SQF8_9HYPO</name>
<dbReference type="AlphaFoldDB" id="A0AAE8SQF8"/>
<feature type="transmembrane region" description="Helical" evidence="1">
    <location>
        <begin position="55"/>
        <end position="79"/>
    </location>
</feature>
<dbReference type="Proteomes" id="UP001187734">
    <property type="component" value="Unassembled WGS sequence"/>
</dbReference>
<proteinExistence type="predicted"/>
<keyword evidence="3" id="KW-1185">Reference proteome</keyword>
<organism evidence="2 3">
    <name type="scientific">Fusarium torulosum</name>
    <dbReference type="NCBI Taxonomy" id="33205"/>
    <lineage>
        <taxon>Eukaryota</taxon>
        <taxon>Fungi</taxon>
        <taxon>Dikarya</taxon>
        <taxon>Ascomycota</taxon>
        <taxon>Pezizomycotina</taxon>
        <taxon>Sordariomycetes</taxon>
        <taxon>Hypocreomycetidae</taxon>
        <taxon>Hypocreales</taxon>
        <taxon>Nectriaceae</taxon>
        <taxon>Fusarium</taxon>
    </lineage>
</organism>
<protein>
    <recommendedName>
        <fullName evidence="4">Transmembrane protein</fullName>
    </recommendedName>
</protein>
<evidence type="ECO:0008006" key="4">
    <source>
        <dbReference type="Google" id="ProtNLM"/>
    </source>
</evidence>
<dbReference type="EMBL" id="ONZP01000937">
    <property type="protein sequence ID" value="SPJ92124.1"/>
    <property type="molecule type" value="Genomic_DNA"/>
</dbReference>
<reference evidence="2" key="1">
    <citation type="submission" date="2018-03" db="EMBL/GenBank/DDBJ databases">
        <authorList>
            <person name="Guldener U."/>
        </authorList>
    </citation>
    <scope>NUCLEOTIDE SEQUENCE</scope>
</reference>
<evidence type="ECO:0000313" key="2">
    <source>
        <dbReference type="EMBL" id="SPJ92124.1"/>
    </source>
</evidence>
<keyword evidence="1" id="KW-0812">Transmembrane</keyword>
<evidence type="ECO:0000256" key="1">
    <source>
        <dbReference type="SAM" id="Phobius"/>
    </source>
</evidence>
<comment type="caution">
    <text evidence="2">The sequence shown here is derived from an EMBL/GenBank/DDBJ whole genome shotgun (WGS) entry which is preliminary data.</text>
</comment>